<dbReference type="KEGG" id="bsed:DN745_10630"/>
<accession>A0A2Z4FL84</accession>
<dbReference type="EMBL" id="CP030032">
    <property type="protein sequence ID" value="AWV89767.1"/>
    <property type="molecule type" value="Genomic_DNA"/>
</dbReference>
<evidence type="ECO:0000313" key="3">
    <source>
        <dbReference type="Proteomes" id="UP000249799"/>
    </source>
</evidence>
<proteinExistence type="predicted"/>
<reference evidence="2 3" key="1">
    <citation type="submission" date="2018-06" db="EMBL/GenBank/DDBJ databases">
        <title>Lujinxingia sediminis gen. nov. sp. nov., a new facultative anaerobic member of the class Deltaproteobacteria, and proposal of Lujinxingaceae fam. nov.</title>
        <authorList>
            <person name="Guo L.-Y."/>
            <person name="Li C.-M."/>
            <person name="Wang S."/>
            <person name="Du Z.-J."/>
        </authorList>
    </citation>
    <scope>NUCLEOTIDE SEQUENCE [LARGE SCALE GENOMIC DNA]</scope>
    <source>
        <strain evidence="2 3">FA350</strain>
    </source>
</reference>
<feature type="compositionally biased region" description="Low complexity" evidence="1">
    <location>
        <begin position="51"/>
        <end position="65"/>
    </location>
</feature>
<feature type="compositionally biased region" description="Polar residues" evidence="1">
    <location>
        <begin position="35"/>
        <end position="50"/>
    </location>
</feature>
<keyword evidence="3" id="KW-1185">Reference proteome</keyword>
<dbReference type="AlphaFoldDB" id="A0A2Z4FL84"/>
<sequence length="74" mass="7706">MTAIVILLTKKGPAGPFLYSTLYISGARCEASVHPKTQPSPASTCTPIHDSTSTMTSSPFFPPTTIVGPGRRAG</sequence>
<feature type="region of interest" description="Disordered" evidence="1">
    <location>
        <begin position="34"/>
        <end position="74"/>
    </location>
</feature>
<name>A0A2Z4FL84_9DELT</name>
<evidence type="ECO:0000256" key="1">
    <source>
        <dbReference type="SAM" id="MobiDB-lite"/>
    </source>
</evidence>
<evidence type="ECO:0000313" key="2">
    <source>
        <dbReference type="EMBL" id="AWV89767.1"/>
    </source>
</evidence>
<protein>
    <submittedName>
        <fullName evidence="2">Uncharacterized protein</fullName>
    </submittedName>
</protein>
<dbReference type="Proteomes" id="UP000249799">
    <property type="component" value="Chromosome"/>
</dbReference>
<gene>
    <name evidence="2" type="ORF">DN745_10630</name>
</gene>
<organism evidence="2 3">
    <name type="scientific">Bradymonas sediminis</name>
    <dbReference type="NCBI Taxonomy" id="1548548"/>
    <lineage>
        <taxon>Bacteria</taxon>
        <taxon>Deltaproteobacteria</taxon>
        <taxon>Bradymonadales</taxon>
        <taxon>Bradymonadaceae</taxon>
        <taxon>Bradymonas</taxon>
    </lineage>
</organism>